<dbReference type="AlphaFoldDB" id="A0A6J8AFG5"/>
<evidence type="ECO:0000256" key="1">
    <source>
        <dbReference type="SAM" id="MobiDB-lite"/>
    </source>
</evidence>
<dbReference type="OrthoDB" id="6157364at2759"/>
<keyword evidence="4" id="KW-1185">Reference proteome</keyword>
<evidence type="ECO:0000313" key="4">
    <source>
        <dbReference type="Proteomes" id="UP000507470"/>
    </source>
</evidence>
<proteinExistence type="predicted"/>
<keyword evidence="2" id="KW-0472">Membrane</keyword>
<feature type="compositionally biased region" description="Polar residues" evidence="1">
    <location>
        <begin position="168"/>
        <end position="187"/>
    </location>
</feature>
<keyword evidence="2" id="KW-0812">Transmembrane</keyword>
<feature type="region of interest" description="Disordered" evidence="1">
    <location>
        <begin position="160"/>
        <end position="192"/>
    </location>
</feature>
<organism evidence="3 4">
    <name type="scientific">Mytilus coruscus</name>
    <name type="common">Sea mussel</name>
    <dbReference type="NCBI Taxonomy" id="42192"/>
    <lineage>
        <taxon>Eukaryota</taxon>
        <taxon>Metazoa</taxon>
        <taxon>Spiralia</taxon>
        <taxon>Lophotrochozoa</taxon>
        <taxon>Mollusca</taxon>
        <taxon>Bivalvia</taxon>
        <taxon>Autobranchia</taxon>
        <taxon>Pteriomorphia</taxon>
        <taxon>Mytilida</taxon>
        <taxon>Mytiloidea</taxon>
        <taxon>Mytilidae</taxon>
        <taxon>Mytilinae</taxon>
        <taxon>Mytilus</taxon>
    </lineage>
</organism>
<reference evidence="3 4" key="1">
    <citation type="submission" date="2020-06" db="EMBL/GenBank/DDBJ databases">
        <authorList>
            <person name="Li R."/>
            <person name="Bekaert M."/>
        </authorList>
    </citation>
    <scope>NUCLEOTIDE SEQUENCE [LARGE SCALE GENOMIC DNA]</scope>
    <source>
        <strain evidence="4">wild</strain>
    </source>
</reference>
<dbReference type="Proteomes" id="UP000507470">
    <property type="component" value="Unassembled WGS sequence"/>
</dbReference>
<evidence type="ECO:0000256" key="2">
    <source>
        <dbReference type="SAM" id="Phobius"/>
    </source>
</evidence>
<dbReference type="EMBL" id="CACVKT020001342">
    <property type="protein sequence ID" value="CAC5366739.1"/>
    <property type="molecule type" value="Genomic_DNA"/>
</dbReference>
<name>A0A6J8AFG5_MYTCO</name>
<evidence type="ECO:0000313" key="3">
    <source>
        <dbReference type="EMBL" id="CAC5366739.1"/>
    </source>
</evidence>
<accession>A0A6J8AFG5</accession>
<keyword evidence="2" id="KW-1133">Transmembrane helix</keyword>
<protein>
    <submittedName>
        <fullName evidence="3">Uncharacterized protein</fullName>
    </submittedName>
</protein>
<gene>
    <name evidence="3" type="ORF">MCOR_6910</name>
</gene>
<feature type="transmembrane region" description="Helical" evidence="2">
    <location>
        <begin position="57"/>
        <end position="84"/>
    </location>
</feature>
<sequence>MLADSKTTEIISTAMETRTMKIASSTTESTMLTETTMEQNKTGSPTVTEKTNTSNDVIIAVVVAVLLIVLLIATIGGFLLFRYFKKKRAERKKKFSHVDLYINTAYVEDEFNYEKFVNDAIGDHDNYDDLNLRTSPSGSAATEIEQLDFNPRRSNVYDNLKKDKETNPYANTGTVQQDTNPYANSDVTNDRNIQRSKYPMMSSFKDDTV</sequence>